<evidence type="ECO:0000256" key="2">
    <source>
        <dbReference type="ARBA" id="ARBA00004173"/>
    </source>
</evidence>
<dbReference type="InterPro" id="IPR010418">
    <property type="entry name" value="ECSIT"/>
</dbReference>
<protein>
    <recommendedName>
        <fullName evidence="5">Evolutionarily conserved signaling intermediate in Toll pathway, mitochondrial</fullName>
    </recommendedName>
</protein>
<keyword evidence="10" id="KW-0496">Mitochondrion</keyword>
<evidence type="ECO:0000256" key="8">
    <source>
        <dbReference type="ARBA" id="ARBA00022859"/>
    </source>
</evidence>
<sequence>MFLSKFLKPNNIKICSSILYSNFHNEKFSSREIAHLSDQFTNIPKEDKNKTTFHAVLDIYLKNKTNTRGSVEFITTALKYMKEFNVHKDLDTYKVLLDSFPKGPLIPQNKMQKVFLHHPQQQHCCVKVLDEMEWNGVQPDKEIHDIVALTFGEWNFATKKAKRMLFWNPKIRHTNKYLDGRDIDNKNLNKLELAELALKMMSRDAGTNFSDAKSVDKNGNESFIVSAQSPLQRRLLFNLIRDYKDLTLYVDGPSLVYLREHQIKYVVLSCDDPEYSKDDDLLVMDNDSYYNVDDIVYGIEREFKKVKNIHQEDGKIILAMAVLEENTKESAMAWTRHLQEDNNNLGEAKILFRMKTSSIDVV</sequence>
<dbReference type="GO" id="GO:0005634">
    <property type="term" value="C:nucleus"/>
    <property type="evidence" value="ECO:0007669"/>
    <property type="project" value="UniProtKB-SubCell"/>
</dbReference>
<feature type="domain" description="ECSIT C-terminal" evidence="12">
    <location>
        <begin position="229"/>
        <end position="355"/>
    </location>
</feature>
<evidence type="ECO:0000256" key="5">
    <source>
        <dbReference type="ARBA" id="ARBA00019998"/>
    </source>
</evidence>
<evidence type="ECO:0000313" key="14">
    <source>
        <dbReference type="WBParaSite" id="SPAL_0001154400.1"/>
    </source>
</evidence>
<dbReference type="GO" id="GO:0045087">
    <property type="term" value="P:innate immune response"/>
    <property type="evidence" value="ECO:0007669"/>
    <property type="project" value="UniProtKB-KW"/>
</dbReference>
<keyword evidence="7" id="KW-0399">Innate immunity</keyword>
<dbReference type="WBParaSite" id="SPAL_0001154400.1">
    <property type="protein sequence ID" value="SPAL_0001154400.1"/>
    <property type="gene ID" value="SPAL_0001154400"/>
</dbReference>
<name>A0A0N5C0L6_STREA</name>
<comment type="similarity">
    <text evidence="4">Belongs to the ECSIT family.</text>
</comment>
<evidence type="ECO:0000256" key="10">
    <source>
        <dbReference type="ARBA" id="ARBA00023128"/>
    </source>
</evidence>
<dbReference type="Pfam" id="PF14784">
    <property type="entry name" value="ECSIT_C"/>
    <property type="match status" value="1"/>
</dbReference>
<dbReference type="STRING" id="174720.A0A0N5C0L6"/>
<evidence type="ECO:0000256" key="9">
    <source>
        <dbReference type="ARBA" id="ARBA00022946"/>
    </source>
</evidence>
<evidence type="ECO:0000259" key="12">
    <source>
        <dbReference type="SMART" id="SM01284"/>
    </source>
</evidence>
<evidence type="ECO:0000256" key="11">
    <source>
        <dbReference type="ARBA" id="ARBA00023242"/>
    </source>
</evidence>
<keyword evidence="13" id="KW-1185">Reference proteome</keyword>
<keyword evidence="9" id="KW-0809">Transit peptide</keyword>
<dbReference type="GO" id="GO:0005739">
    <property type="term" value="C:mitochondrion"/>
    <property type="evidence" value="ECO:0007669"/>
    <property type="project" value="UniProtKB-SubCell"/>
</dbReference>
<dbReference type="SMART" id="SM01284">
    <property type="entry name" value="ECSIT_Cterm"/>
    <property type="match status" value="1"/>
</dbReference>
<reference evidence="14" key="1">
    <citation type="submission" date="2017-02" db="UniProtKB">
        <authorList>
            <consortium name="WormBaseParasite"/>
        </authorList>
    </citation>
    <scope>IDENTIFICATION</scope>
</reference>
<dbReference type="InterPro" id="IPR046448">
    <property type="entry name" value="ECSIT_N"/>
</dbReference>
<dbReference type="Proteomes" id="UP000046392">
    <property type="component" value="Unplaced"/>
</dbReference>
<comment type="subcellular location">
    <subcellularLocation>
        <location evidence="3">Cytoplasm</location>
    </subcellularLocation>
    <subcellularLocation>
        <location evidence="2">Mitochondrion</location>
    </subcellularLocation>
    <subcellularLocation>
        <location evidence="1">Nucleus</location>
    </subcellularLocation>
</comment>
<dbReference type="GO" id="GO:0007178">
    <property type="term" value="P:cell surface receptor protein serine/threonine kinase signaling pathway"/>
    <property type="evidence" value="ECO:0007669"/>
    <property type="project" value="TreeGrafter"/>
</dbReference>
<evidence type="ECO:0000256" key="7">
    <source>
        <dbReference type="ARBA" id="ARBA00022588"/>
    </source>
</evidence>
<evidence type="ECO:0000256" key="4">
    <source>
        <dbReference type="ARBA" id="ARBA00007674"/>
    </source>
</evidence>
<dbReference type="AlphaFoldDB" id="A0A0N5C0L6"/>
<dbReference type="PANTHER" id="PTHR13113">
    <property type="entry name" value="ECSIT EVOLUTIONARILY CONSERVED SIGNALING INTERMEDIATE IN TOLL PATHWAYS"/>
    <property type="match status" value="1"/>
</dbReference>
<proteinExistence type="inferred from homology"/>
<dbReference type="InterPro" id="IPR029342">
    <property type="entry name" value="ECIST_C"/>
</dbReference>
<evidence type="ECO:0000256" key="6">
    <source>
        <dbReference type="ARBA" id="ARBA00022490"/>
    </source>
</evidence>
<dbReference type="Pfam" id="PF06239">
    <property type="entry name" value="ECSIT_N"/>
    <property type="match status" value="1"/>
</dbReference>
<dbReference type="PANTHER" id="PTHR13113:SF1">
    <property type="entry name" value="EVOLUTIONARILY CONSERVED SIGNALING INTERMEDIATE IN TOLL PATHWAY, MITOCHONDRIAL"/>
    <property type="match status" value="1"/>
</dbReference>
<organism evidence="13 14">
    <name type="scientific">Strongyloides papillosus</name>
    <name type="common">Intestinal threadworm</name>
    <dbReference type="NCBI Taxonomy" id="174720"/>
    <lineage>
        <taxon>Eukaryota</taxon>
        <taxon>Metazoa</taxon>
        <taxon>Ecdysozoa</taxon>
        <taxon>Nematoda</taxon>
        <taxon>Chromadorea</taxon>
        <taxon>Rhabditida</taxon>
        <taxon>Tylenchina</taxon>
        <taxon>Panagrolaimomorpha</taxon>
        <taxon>Strongyloidoidea</taxon>
        <taxon>Strongyloididae</taxon>
        <taxon>Strongyloides</taxon>
    </lineage>
</organism>
<keyword evidence="8" id="KW-0391">Immunity</keyword>
<keyword evidence="6" id="KW-0963">Cytoplasm</keyword>
<evidence type="ECO:0000313" key="13">
    <source>
        <dbReference type="Proteomes" id="UP000046392"/>
    </source>
</evidence>
<accession>A0A0N5C0L6</accession>
<evidence type="ECO:0000256" key="3">
    <source>
        <dbReference type="ARBA" id="ARBA00004496"/>
    </source>
</evidence>
<evidence type="ECO:0000256" key="1">
    <source>
        <dbReference type="ARBA" id="ARBA00004123"/>
    </source>
</evidence>
<keyword evidence="11" id="KW-0539">Nucleus</keyword>